<gene>
    <name evidence="2" type="primary">pol_4433</name>
    <name evidence="2" type="ORF">TNCT_40921</name>
</gene>
<dbReference type="PANTHER" id="PTHR33064:SF37">
    <property type="entry name" value="RIBONUCLEASE H"/>
    <property type="match status" value="1"/>
</dbReference>
<keyword evidence="3" id="KW-1185">Reference proteome</keyword>
<protein>
    <submittedName>
        <fullName evidence="2">Retrovirus-related Pol polyprotein from transposon opus</fullName>
    </submittedName>
</protein>
<dbReference type="GO" id="GO:0071897">
    <property type="term" value="P:DNA biosynthetic process"/>
    <property type="evidence" value="ECO:0007669"/>
    <property type="project" value="UniProtKB-ARBA"/>
</dbReference>
<dbReference type="InterPro" id="IPR043128">
    <property type="entry name" value="Rev_trsase/Diguanyl_cyclase"/>
</dbReference>
<feature type="compositionally biased region" description="Polar residues" evidence="1">
    <location>
        <begin position="74"/>
        <end position="99"/>
    </location>
</feature>
<evidence type="ECO:0000313" key="2">
    <source>
        <dbReference type="EMBL" id="GFQ90807.1"/>
    </source>
</evidence>
<dbReference type="SUPFAM" id="SSF56672">
    <property type="entry name" value="DNA/RNA polymerases"/>
    <property type="match status" value="1"/>
</dbReference>
<name>A0A8X6FXQ5_TRICU</name>
<dbReference type="PANTHER" id="PTHR33064">
    <property type="entry name" value="POL PROTEIN"/>
    <property type="match status" value="1"/>
</dbReference>
<evidence type="ECO:0000256" key="1">
    <source>
        <dbReference type="SAM" id="MobiDB-lite"/>
    </source>
</evidence>
<dbReference type="Gene3D" id="3.30.70.270">
    <property type="match status" value="1"/>
</dbReference>
<dbReference type="InterPro" id="IPR043502">
    <property type="entry name" value="DNA/RNA_pol_sf"/>
</dbReference>
<dbReference type="AlphaFoldDB" id="A0A8X6FXQ5"/>
<reference evidence="2" key="1">
    <citation type="submission" date="2020-07" db="EMBL/GenBank/DDBJ databases">
        <title>Multicomponent nature underlies the extraordinary mechanical properties of spider dragline silk.</title>
        <authorList>
            <person name="Kono N."/>
            <person name="Nakamura H."/>
            <person name="Mori M."/>
            <person name="Yoshida Y."/>
            <person name="Ohtoshi R."/>
            <person name="Malay A.D."/>
            <person name="Moran D.A.P."/>
            <person name="Tomita M."/>
            <person name="Numata K."/>
            <person name="Arakawa K."/>
        </authorList>
    </citation>
    <scope>NUCLEOTIDE SEQUENCE</scope>
</reference>
<organism evidence="2 3">
    <name type="scientific">Trichonephila clavata</name>
    <name type="common">Joro spider</name>
    <name type="synonym">Nephila clavata</name>
    <dbReference type="NCBI Taxonomy" id="2740835"/>
    <lineage>
        <taxon>Eukaryota</taxon>
        <taxon>Metazoa</taxon>
        <taxon>Ecdysozoa</taxon>
        <taxon>Arthropoda</taxon>
        <taxon>Chelicerata</taxon>
        <taxon>Arachnida</taxon>
        <taxon>Araneae</taxon>
        <taxon>Araneomorphae</taxon>
        <taxon>Entelegynae</taxon>
        <taxon>Araneoidea</taxon>
        <taxon>Nephilidae</taxon>
        <taxon>Trichonephila</taxon>
    </lineage>
</organism>
<accession>A0A8X6FXQ5</accession>
<dbReference type="Proteomes" id="UP000887116">
    <property type="component" value="Unassembled WGS sequence"/>
</dbReference>
<evidence type="ECO:0000313" key="3">
    <source>
        <dbReference type="Proteomes" id="UP000887116"/>
    </source>
</evidence>
<feature type="region of interest" description="Disordered" evidence="1">
    <location>
        <begin position="39"/>
        <end position="102"/>
    </location>
</feature>
<comment type="caution">
    <text evidence="2">The sequence shown here is derived from an EMBL/GenBank/DDBJ whole genome shotgun (WGS) entry which is preliminary data.</text>
</comment>
<feature type="compositionally biased region" description="Basic residues" evidence="1">
    <location>
        <begin position="39"/>
        <end position="57"/>
    </location>
</feature>
<dbReference type="InterPro" id="IPR051320">
    <property type="entry name" value="Viral_Replic_Matur_Polypro"/>
</dbReference>
<proteinExistence type="predicted"/>
<sequence>MSRTIDVAAVQKDSVGVDQLLSKKATLDVQIASLKLRRKFRSPSPHHHQNRGRRSSRRCYNPQSSFGYYHSDSGRNASLQMRTASMSRETRPSSRSLSEGSRPLPEKIEAITSYNLPATIQDRRTFLGIINFYWRYLKDAAKTQATLYELMKGAKKKEHRKVPWTDDTRRSFVKSKIDLAEAALLSFLRSGLPLSLCTDALDFL</sequence>
<dbReference type="OrthoDB" id="6379273at2759"/>
<dbReference type="EMBL" id="BMAO01023770">
    <property type="protein sequence ID" value="GFQ90807.1"/>
    <property type="molecule type" value="Genomic_DNA"/>
</dbReference>